<reference evidence="1" key="2">
    <citation type="journal article" date="2023" name="IMA Fungus">
        <title>Comparative genomic study of the Penicillium genus elucidates a diverse pangenome and 15 lateral gene transfer events.</title>
        <authorList>
            <person name="Petersen C."/>
            <person name="Sorensen T."/>
            <person name="Nielsen M.R."/>
            <person name="Sondergaard T.E."/>
            <person name="Sorensen J.L."/>
            <person name="Fitzpatrick D.A."/>
            <person name="Frisvad J.C."/>
            <person name="Nielsen K.L."/>
        </authorList>
    </citation>
    <scope>NUCLEOTIDE SEQUENCE</scope>
    <source>
        <strain evidence="1">IBT 30728</strain>
    </source>
</reference>
<dbReference type="Proteomes" id="UP001148312">
    <property type="component" value="Unassembled WGS sequence"/>
</dbReference>
<gene>
    <name evidence="1" type="ORF">N7539_008255</name>
</gene>
<sequence length="104" mass="11642">MIIGIITVHATRNEIAPTGLFGLLSDAPIQLIDLFDAKLVDRYLQLFENLRYSQGRMTCQFLRNLEDLTTNAGIGTREAQNRMLHLANKTLHGPGSWASHTFMG</sequence>
<comment type="caution">
    <text evidence="1">The sequence shown here is derived from an EMBL/GenBank/DDBJ whole genome shotgun (WGS) entry which is preliminary data.</text>
</comment>
<organism evidence="1 2">
    <name type="scientific">Penicillium diatomitis</name>
    <dbReference type="NCBI Taxonomy" id="2819901"/>
    <lineage>
        <taxon>Eukaryota</taxon>
        <taxon>Fungi</taxon>
        <taxon>Dikarya</taxon>
        <taxon>Ascomycota</taxon>
        <taxon>Pezizomycotina</taxon>
        <taxon>Eurotiomycetes</taxon>
        <taxon>Eurotiomycetidae</taxon>
        <taxon>Eurotiales</taxon>
        <taxon>Aspergillaceae</taxon>
        <taxon>Penicillium</taxon>
    </lineage>
</organism>
<dbReference type="AlphaFoldDB" id="A0A9W9WTH3"/>
<evidence type="ECO:0000313" key="1">
    <source>
        <dbReference type="EMBL" id="KAJ5475189.1"/>
    </source>
</evidence>
<keyword evidence="2" id="KW-1185">Reference proteome</keyword>
<accession>A0A9W9WTH3</accession>
<reference evidence="1" key="1">
    <citation type="submission" date="2022-12" db="EMBL/GenBank/DDBJ databases">
        <authorList>
            <person name="Petersen C."/>
        </authorList>
    </citation>
    <scope>NUCLEOTIDE SEQUENCE</scope>
    <source>
        <strain evidence="1">IBT 30728</strain>
    </source>
</reference>
<dbReference type="GeneID" id="81628105"/>
<dbReference type="EMBL" id="JAPWDQ010000012">
    <property type="protein sequence ID" value="KAJ5475189.1"/>
    <property type="molecule type" value="Genomic_DNA"/>
</dbReference>
<evidence type="ECO:0000313" key="2">
    <source>
        <dbReference type="Proteomes" id="UP001148312"/>
    </source>
</evidence>
<proteinExistence type="predicted"/>
<dbReference type="RefSeq" id="XP_056786947.1">
    <property type="nucleotide sequence ID" value="XM_056937855.1"/>
</dbReference>
<name>A0A9W9WTH3_9EURO</name>
<protein>
    <submittedName>
        <fullName evidence="1">Uncharacterized protein</fullName>
    </submittedName>
</protein>